<feature type="transmembrane region" description="Helical" evidence="1">
    <location>
        <begin position="17"/>
        <end position="35"/>
    </location>
</feature>
<dbReference type="Pfam" id="PF03476">
    <property type="entry name" value="MOSC_N"/>
    <property type="match status" value="1"/>
</dbReference>
<dbReference type="EMBL" id="JBAHYK010000066">
    <property type="protein sequence ID" value="KAL0579242.1"/>
    <property type="molecule type" value="Genomic_DNA"/>
</dbReference>
<dbReference type="PANTHER" id="PTHR14237">
    <property type="entry name" value="MOLYBDOPTERIN COFACTOR SULFURASE MOSC"/>
    <property type="match status" value="1"/>
</dbReference>
<dbReference type="PROSITE" id="PS51340">
    <property type="entry name" value="MOSC"/>
    <property type="match status" value="1"/>
</dbReference>
<organism evidence="3 4">
    <name type="scientific">Marasmius crinis-equi</name>
    <dbReference type="NCBI Taxonomy" id="585013"/>
    <lineage>
        <taxon>Eukaryota</taxon>
        <taxon>Fungi</taxon>
        <taxon>Dikarya</taxon>
        <taxon>Basidiomycota</taxon>
        <taxon>Agaricomycotina</taxon>
        <taxon>Agaricomycetes</taxon>
        <taxon>Agaricomycetidae</taxon>
        <taxon>Agaricales</taxon>
        <taxon>Marasmiineae</taxon>
        <taxon>Marasmiaceae</taxon>
        <taxon>Marasmius</taxon>
    </lineage>
</organism>
<dbReference type="SUPFAM" id="SSF141673">
    <property type="entry name" value="MOSC N-terminal domain-like"/>
    <property type="match status" value="1"/>
</dbReference>
<evidence type="ECO:0000259" key="2">
    <source>
        <dbReference type="PROSITE" id="PS51340"/>
    </source>
</evidence>
<evidence type="ECO:0000313" key="4">
    <source>
        <dbReference type="Proteomes" id="UP001465976"/>
    </source>
</evidence>
<dbReference type="InterPro" id="IPR005303">
    <property type="entry name" value="MOCOS_middle"/>
</dbReference>
<protein>
    <recommendedName>
        <fullName evidence="2">MOSC domain-containing protein</fullName>
    </recommendedName>
</protein>
<gene>
    <name evidence="3" type="ORF">V5O48_002746</name>
</gene>
<proteinExistence type="predicted"/>
<keyword evidence="4" id="KW-1185">Reference proteome</keyword>
<name>A0ABR3FUQ2_9AGAR</name>
<sequence>MWTPSSPTLGSFDELDTFFTGAVGLAILVVASYTFSKVRLSRTLHQKNDNAGTTGLHVPTTNGWRQKEPNFGYKDSCKGTSLKVSRYTPEGLEYDRVWCIIDAETHAAVTAREVPKMVLITPEIVHDATSPYGGILEVTFPADSDCASFSVPLEPTEDVLKGWQPIDNVSMWEDSIDGYICENPTVSISETLSRFMGRAVHLAFKGKKPRNCAATTAFPDLRASAKYQDGYPWLVFSEESIDAINEEVRGRIGQQGIDEKWKTENVVVERFRPNIVFSGGGPFAEDNWKEIAIGPDIQSAEKAPRILVVSNHSPQNVQLPNVSPETGIRDKAVPYKVLMKFRMGVDPENKWKPSAGCNAVPMNEGIVRVGDVVSVKALV</sequence>
<dbReference type="Pfam" id="PF03473">
    <property type="entry name" value="MOSC"/>
    <property type="match status" value="1"/>
</dbReference>
<dbReference type="InterPro" id="IPR005302">
    <property type="entry name" value="MoCF_Sase_C"/>
</dbReference>
<feature type="domain" description="MOSC" evidence="2">
    <location>
        <begin position="194"/>
        <end position="376"/>
    </location>
</feature>
<evidence type="ECO:0000313" key="3">
    <source>
        <dbReference type="EMBL" id="KAL0579242.1"/>
    </source>
</evidence>
<reference evidence="3 4" key="1">
    <citation type="submission" date="2024-02" db="EMBL/GenBank/DDBJ databases">
        <title>A draft genome for the cacao thread blight pathogen Marasmius crinis-equi.</title>
        <authorList>
            <person name="Cohen S.P."/>
            <person name="Baruah I.K."/>
            <person name="Amoako-Attah I."/>
            <person name="Bukari Y."/>
            <person name="Meinhardt L.W."/>
            <person name="Bailey B.A."/>
        </authorList>
    </citation>
    <scope>NUCLEOTIDE SEQUENCE [LARGE SCALE GENOMIC DNA]</scope>
    <source>
        <strain evidence="3 4">GH-76</strain>
    </source>
</reference>
<keyword evidence="1" id="KW-1133">Transmembrane helix</keyword>
<accession>A0ABR3FUQ2</accession>
<keyword evidence="1" id="KW-0812">Transmembrane</keyword>
<evidence type="ECO:0000256" key="1">
    <source>
        <dbReference type="SAM" id="Phobius"/>
    </source>
</evidence>
<dbReference type="PANTHER" id="PTHR14237:SF19">
    <property type="entry name" value="MITOCHONDRIAL AMIDOXIME REDUCING COMPONENT 1"/>
    <property type="match status" value="1"/>
</dbReference>
<keyword evidence="1" id="KW-0472">Membrane</keyword>
<comment type="caution">
    <text evidence="3">The sequence shown here is derived from an EMBL/GenBank/DDBJ whole genome shotgun (WGS) entry which is preliminary data.</text>
</comment>
<dbReference type="Proteomes" id="UP001465976">
    <property type="component" value="Unassembled WGS sequence"/>
</dbReference>